<dbReference type="GeneID" id="81391085"/>
<sequence length="146" mass="16091">MSAWLKRVDLLHREAKGLGGVSAWQETQQYLLLFGSAQRPGKYYASGMLDRWAQVFSLFSGPNRILKVKSSTVLIGRRSICSHQTTNPRTKAENKDRVDVKKPVTRTEQQGGQGGVVNQRIEEATKAIEGKGQRANSGNSGTSELC</sequence>
<comment type="caution">
    <text evidence="2">The sequence shown here is derived from an EMBL/GenBank/DDBJ whole genome shotgun (WGS) entry which is preliminary data.</text>
</comment>
<dbReference type="EMBL" id="JAPMSZ010000002">
    <property type="protein sequence ID" value="KAJ5111705.1"/>
    <property type="molecule type" value="Genomic_DNA"/>
</dbReference>
<dbReference type="Proteomes" id="UP001141434">
    <property type="component" value="Unassembled WGS sequence"/>
</dbReference>
<evidence type="ECO:0000256" key="1">
    <source>
        <dbReference type="SAM" id="MobiDB-lite"/>
    </source>
</evidence>
<keyword evidence="3" id="KW-1185">Reference proteome</keyword>
<reference evidence="2" key="2">
    <citation type="journal article" date="2023" name="IMA Fungus">
        <title>Comparative genomic study of the Penicillium genus elucidates a diverse pangenome and 15 lateral gene transfer events.</title>
        <authorList>
            <person name="Petersen C."/>
            <person name="Sorensen T."/>
            <person name="Nielsen M.R."/>
            <person name="Sondergaard T.E."/>
            <person name="Sorensen J.L."/>
            <person name="Fitzpatrick D.A."/>
            <person name="Frisvad J.C."/>
            <person name="Nielsen K.L."/>
        </authorList>
    </citation>
    <scope>NUCLEOTIDE SEQUENCE</scope>
    <source>
        <strain evidence="2">IBT 34128</strain>
    </source>
</reference>
<feature type="compositionally biased region" description="Basic and acidic residues" evidence="1">
    <location>
        <begin position="120"/>
        <end position="132"/>
    </location>
</feature>
<evidence type="ECO:0000313" key="2">
    <source>
        <dbReference type="EMBL" id="KAJ5111705.1"/>
    </source>
</evidence>
<protein>
    <submittedName>
        <fullName evidence="2">Uncharacterized protein</fullName>
    </submittedName>
</protein>
<feature type="compositionally biased region" description="Polar residues" evidence="1">
    <location>
        <begin position="134"/>
        <end position="146"/>
    </location>
</feature>
<proteinExistence type="predicted"/>
<accession>A0A9W9KMJ4</accession>
<dbReference type="RefSeq" id="XP_056515184.1">
    <property type="nucleotide sequence ID" value="XM_056651917.1"/>
</dbReference>
<gene>
    <name evidence="2" type="ORF">NUU61_001335</name>
</gene>
<dbReference type="AlphaFoldDB" id="A0A9W9KMJ4"/>
<organism evidence="2 3">
    <name type="scientific">Penicillium alfredii</name>
    <dbReference type="NCBI Taxonomy" id="1506179"/>
    <lineage>
        <taxon>Eukaryota</taxon>
        <taxon>Fungi</taxon>
        <taxon>Dikarya</taxon>
        <taxon>Ascomycota</taxon>
        <taxon>Pezizomycotina</taxon>
        <taxon>Eurotiomycetes</taxon>
        <taxon>Eurotiomycetidae</taxon>
        <taxon>Eurotiales</taxon>
        <taxon>Aspergillaceae</taxon>
        <taxon>Penicillium</taxon>
    </lineage>
</organism>
<feature type="compositionally biased region" description="Basic and acidic residues" evidence="1">
    <location>
        <begin position="90"/>
        <end position="102"/>
    </location>
</feature>
<feature type="region of interest" description="Disordered" evidence="1">
    <location>
        <begin position="83"/>
        <end position="146"/>
    </location>
</feature>
<name>A0A9W9KMJ4_9EURO</name>
<evidence type="ECO:0000313" key="3">
    <source>
        <dbReference type="Proteomes" id="UP001141434"/>
    </source>
</evidence>
<reference evidence="2" key="1">
    <citation type="submission" date="2022-11" db="EMBL/GenBank/DDBJ databases">
        <authorList>
            <person name="Petersen C."/>
        </authorList>
    </citation>
    <scope>NUCLEOTIDE SEQUENCE</scope>
    <source>
        <strain evidence="2">IBT 34128</strain>
    </source>
</reference>